<dbReference type="AlphaFoldDB" id="A0A4S4AYP3"/>
<dbReference type="Proteomes" id="UP000308430">
    <property type="component" value="Unassembled WGS sequence"/>
</dbReference>
<dbReference type="OrthoDB" id="9800477at2"/>
<accession>A0A4S4AYP3</accession>
<dbReference type="InterPro" id="IPR036388">
    <property type="entry name" value="WH-like_DNA-bd_sf"/>
</dbReference>
<sequence length="125" mass="13331">MEAAENFRICQRLRALGLRPTTARVHVMRVLEQVSAPTAAESVFRTLILQSLSISFGTVYRALGDMTAVGLLQSKPIAGRNGVRAGYSLLPEKGMAISGSRHLACGGYAGVADPAQGAKNWHAEH</sequence>
<keyword evidence="2" id="KW-1185">Reference proteome</keyword>
<dbReference type="InterPro" id="IPR036390">
    <property type="entry name" value="WH_DNA-bd_sf"/>
</dbReference>
<dbReference type="InterPro" id="IPR002481">
    <property type="entry name" value="FUR"/>
</dbReference>
<dbReference type="Pfam" id="PF01475">
    <property type="entry name" value="FUR"/>
    <property type="match status" value="1"/>
</dbReference>
<evidence type="ECO:0000313" key="2">
    <source>
        <dbReference type="Proteomes" id="UP000308430"/>
    </source>
</evidence>
<dbReference type="EMBL" id="SSOC01000004">
    <property type="protein sequence ID" value="THF64806.1"/>
    <property type="molecule type" value="Genomic_DNA"/>
</dbReference>
<evidence type="ECO:0008006" key="3">
    <source>
        <dbReference type="Google" id="ProtNLM"/>
    </source>
</evidence>
<gene>
    <name evidence="1" type="ORF">E6C76_12235</name>
</gene>
<name>A0A4S4AYP3_9RHOO</name>
<dbReference type="RefSeq" id="WP_136348524.1">
    <property type="nucleotide sequence ID" value="NZ_SSOC01000004.1"/>
</dbReference>
<dbReference type="GO" id="GO:0003700">
    <property type="term" value="F:DNA-binding transcription factor activity"/>
    <property type="evidence" value="ECO:0007669"/>
    <property type="project" value="InterPro"/>
</dbReference>
<reference evidence="1 2" key="1">
    <citation type="submission" date="2019-04" db="EMBL/GenBank/DDBJ databases">
        <title>Azoarcus nasutitermitis sp. nov. isolated from termite nest.</title>
        <authorList>
            <person name="Lin S.-Y."/>
            <person name="Hameed A."/>
            <person name="Hsu Y.-H."/>
            <person name="Young C.-C."/>
        </authorList>
    </citation>
    <scope>NUCLEOTIDE SEQUENCE [LARGE SCALE GENOMIC DNA]</scope>
    <source>
        <strain evidence="1 2">CC-YHH838</strain>
    </source>
</reference>
<protein>
    <recommendedName>
        <fullName evidence="3">Ferric uptake regulation protein</fullName>
    </recommendedName>
</protein>
<dbReference type="Gene3D" id="1.10.10.10">
    <property type="entry name" value="Winged helix-like DNA-binding domain superfamily/Winged helix DNA-binding domain"/>
    <property type="match status" value="1"/>
</dbReference>
<comment type="caution">
    <text evidence="1">The sequence shown here is derived from an EMBL/GenBank/DDBJ whole genome shotgun (WGS) entry which is preliminary data.</text>
</comment>
<evidence type="ECO:0000313" key="1">
    <source>
        <dbReference type="EMBL" id="THF64806.1"/>
    </source>
</evidence>
<organism evidence="1 2">
    <name type="scientific">Pseudothauera nasutitermitis</name>
    <dbReference type="NCBI Taxonomy" id="2565930"/>
    <lineage>
        <taxon>Bacteria</taxon>
        <taxon>Pseudomonadati</taxon>
        <taxon>Pseudomonadota</taxon>
        <taxon>Betaproteobacteria</taxon>
        <taxon>Rhodocyclales</taxon>
        <taxon>Zoogloeaceae</taxon>
        <taxon>Pseudothauera</taxon>
    </lineage>
</organism>
<proteinExistence type="predicted"/>
<dbReference type="SUPFAM" id="SSF46785">
    <property type="entry name" value="Winged helix' DNA-binding domain"/>
    <property type="match status" value="1"/>
</dbReference>